<organism evidence="7 8">
    <name type="scientific">Blyttiomyces helicus</name>
    <dbReference type="NCBI Taxonomy" id="388810"/>
    <lineage>
        <taxon>Eukaryota</taxon>
        <taxon>Fungi</taxon>
        <taxon>Fungi incertae sedis</taxon>
        <taxon>Chytridiomycota</taxon>
        <taxon>Chytridiomycota incertae sedis</taxon>
        <taxon>Chytridiomycetes</taxon>
        <taxon>Chytridiomycetes incertae sedis</taxon>
        <taxon>Blyttiomyces</taxon>
    </lineage>
</organism>
<evidence type="ECO:0000256" key="1">
    <source>
        <dbReference type="ARBA" id="ARBA00004613"/>
    </source>
</evidence>
<name>A0A4P9WC99_9FUNG</name>
<evidence type="ECO:0000256" key="4">
    <source>
        <dbReference type="ARBA" id="ARBA00023591"/>
    </source>
</evidence>
<evidence type="ECO:0000256" key="3">
    <source>
        <dbReference type="ARBA" id="ARBA00022729"/>
    </source>
</evidence>
<dbReference type="PANTHER" id="PTHR31279">
    <property type="entry name" value="PROTEIN EXORDIUM-LIKE 5"/>
    <property type="match status" value="1"/>
</dbReference>
<keyword evidence="3" id="KW-0732">Signal</keyword>
<gene>
    <name evidence="7" type="ORF">BDK51DRAFT_26686</name>
</gene>
<dbReference type="InterPro" id="IPR006766">
    <property type="entry name" value="EXORDIUM-like"/>
</dbReference>
<evidence type="ECO:0000313" key="8">
    <source>
        <dbReference type="Proteomes" id="UP000269721"/>
    </source>
</evidence>
<feature type="region of interest" description="Disordered" evidence="5">
    <location>
        <begin position="61"/>
        <end position="85"/>
    </location>
</feature>
<evidence type="ECO:0000256" key="5">
    <source>
        <dbReference type="SAM" id="MobiDB-lite"/>
    </source>
</evidence>
<keyword evidence="8" id="KW-1185">Reference proteome</keyword>
<dbReference type="PANTHER" id="PTHR31279:SF58">
    <property type="entry name" value="PROTEIN EXORDIUM-LIKE 2"/>
    <property type="match status" value="1"/>
</dbReference>
<dbReference type="Pfam" id="PF04674">
    <property type="entry name" value="Phi_1"/>
    <property type="match status" value="1"/>
</dbReference>
<comment type="similarity">
    <text evidence="4">Belongs to the EXORDIUM family.</text>
</comment>
<comment type="subcellular location">
    <subcellularLocation>
        <location evidence="1">Secreted</location>
    </subcellularLocation>
</comment>
<dbReference type="GO" id="GO:0005576">
    <property type="term" value="C:extracellular region"/>
    <property type="evidence" value="ECO:0007669"/>
    <property type="project" value="UniProtKB-SubCell"/>
</dbReference>
<dbReference type="AlphaFoldDB" id="A0A4P9WC99"/>
<keyword evidence="6" id="KW-0812">Transmembrane</keyword>
<accession>A0A4P9WC99</accession>
<evidence type="ECO:0000313" key="7">
    <source>
        <dbReference type="EMBL" id="RKO88828.1"/>
    </source>
</evidence>
<feature type="compositionally biased region" description="Low complexity" evidence="5">
    <location>
        <begin position="67"/>
        <end position="85"/>
    </location>
</feature>
<protein>
    <submittedName>
        <fullName evidence="7">Uncharacterized protein</fullName>
    </submittedName>
</protein>
<dbReference type="Proteomes" id="UP000269721">
    <property type="component" value="Unassembled WGS sequence"/>
</dbReference>
<dbReference type="EMBL" id="KZ996454">
    <property type="protein sequence ID" value="RKO88828.1"/>
    <property type="molecule type" value="Genomic_DNA"/>
</dbReference>
<feature type="transmembrane region" description="Helical" evidence="6">
    <location>
        <begin position="20"/>
        <end position="42"/>
    </location>
</feature>
<dbReference type="OrthoDB" id="2016249at2759"/>
<evidence type="ECO:0000256" key="6">
    <source>
        <dbReference type="SAM" id="Phobius"/>
    </source>
</evidence>
<evidence type="ECO:0000256" key="2">
    <source>
        <dbReference type="ARBA" id="ARBA00022525"/>
    </source>
</evidence>
<keyword evidence="6" id="KW-1133">Transmembrane helix</keyword>
<proteinExistence type="inferred from homology"/>
<reference evidence="8" key="1">
    <citation type="journal article" date="2018" name="Nat. Microbiol.">
        <title>Leveraging single-cell genomics to expand the fungal tree of life.</title>
        <authorList>
            <person name="Ahrendt S.R."/>
            <person name="Quandt C.A."/>
            <person name="Ciobanu D."/>
            <person name="Clum A."/>
            <person name="Salamov A."/>
            <person name="Andreopoulos B."/>
            <person name="Cheng J.F."/>
            <person name="Woyke T."/>
            <person name="Pelin A."/>
            <person name="Henrissat B."/>
            <person name="Reynolds N.K."/>
            <person name="Benny G.L."/>
            <person name="Smith M.E."/>
            <person name="James T.Y."/>
            <person name="Grigoriev I.V."/>
        </authorList>
    </citation>
    <scope>NUCLEOTIDE SEQUENCE [LARGE SCALE GENOMIC DNA]</scope>
</reference>
<keyword evidence="2" id="KW-0964">Secreted</keyword>
<sequence length="442" mass="47228">MSKSARTRRRTAAAHRTRKLPRILVTFPITLYLLLAIFLAHFESPPDQSRPSRVRRAAILRREEDATPTTTIPASSTAPTTSTAATIPSSSTAAAIITDFDAALSGLSVVAVDLNTQNFTANVSIDAATAASNNISTLYAVVWYGSWGPGYASVSNNIQSGLANLYASDYWGILQSYTQANGTHVSGPIHLGPSTTDPYSQGTNLDSTQYAAIINRAFGQGIPIDTAGIIAIVTSPDVTFNYQGATSCSFNNGMWGLVRERCLTVPLPSPSQSKTFQISTFLSESFPGLTISNDKKMCGFHAYLPLSSGTNNIKFAVVGNPAVDCPCPSGLLSYLLHELSEATTDPLLSSYYTSQGNECADLCSNQYTEIRLGSSVEIVQMMLDINSQTCRSWASPLASYIGCFSDNLLSRDMAIEFSDSSTTVDSCIASCSQKGYLFAAVS</sequence>
<keyword evidence="6" id="KW-0472">Membrane</keyword>